<evidence type="ECO:0000313" key="2">
    <source>
        <dbReference type="EMBL" id="AYO31805.1"/>
    </source>
</evidence>
<evidence type="ECO:0000313" key="3">
    <source>
        <dbReference type="Proteomes" id="UP000280960"/>
    </source>
</evidence>
<dbReference type="Pfam" id="PF09527">
    <property type="entry name" value="ATPase_gene1"/>
    <property type="match status" value="1"/>
</dbReference>
<name>A0A3G2R8U8_9FIRM</name>
<proteinExistence type="predicted"/>
<feature type="transmembrane region" description="Helical" evidence="1">
    <location>
        <begin position="44"/>
        <end position="64"/>
    </location>
</feature>
<keyword evidence="1" id="KW-0472">Membrane</keyword>
<dbReference type="KEGG" id="bacg:D2962_15420"/>
<feature type="transmembrane region" description="Helical" evidence="1">
    <location>
        <begin position="7"/>
        <end position="32"/>
    </location>
</feature>
<reference evidence="2 3" key="1">
    <citation type="submission" date="2018-10" db="EMBL/GenBank/DDBJ databases">
        <authorList>
            <person name="Zhang X."/>
        </authorList>
    </citation>
    <scope>NUCLEOTIDE SEQUENCE [LARGE SCALE GENOMIC DNA]</scope>
    <source>
        <strain evidence="2 3">SK-G1</strain>
    </source>
</reference>
<evidence type="ECO:0000256" key="1">
    <source>
        <dbReference type="SAM" id="Phobius"/>
    </source>
</evidence>
<dbReference type="InterPro" id="IPR032820">
    <property type="entry name" value="ATPase_put"/>
</dbReference>
<protein>
    <submittedName>
        <fullName evidence="2">AtpZ/AtpI family protein</fullName>
    </submittedName>
</protein>
<dbReference type="Proteomes" id="UP000280960">
    <property type="component" value="Chromosome"/>
</dbReference>
<keyword evidence="3" id="KW-1185">Reference proteome</keyword>
<dbReference type="AlphaFoldDB" id="A0A3G2R8U8"/>
<dbReference type="EMBL" id="CP033169">
    <property type="protein sequence ID" value="AYO31805.1"/>
    <property type="molecule type" value="Genomic_DNA"/>
</dbReference>
<keyword evidence="1" id="KW-0812">Transmembrane</keyword>
<dbReference type="RefSeq" id="WP_122015498.1">
    <property type="nucleotide sequence ID" value="NZ_CP033169.1"/>
</dbReference>
<keyword evidence="1" id="KW-1133">Transmembrane helix</keyword>
<sequence length="73" mass="7991">MKNLKGIQYLVLLTQIGLNMALPIVGGVYAGAYLDQRFSTGSAFLIFGTFLGVFSGIAGVYRLISLEFRKKNK</sequence>
<organism evidence="2 3">
    <name type="scientific">Biomaibacter acetigenes</name>
    <dbReference type="NCBI Taxonomy" id="2316383"/>
    <lineage>
        <taxon>Bacteria</taxon>
        <taxon>Bacillati</taxon>
        <taxon>Bacillota</taxon>
        <taxon>Clostridia</taxon>
        <taxon>Thermosediminibacterales</taxon>
        <taxon>Tepidanaerobacteraceae</taxon>
        <taxon>Biomaibacter</taxon>
    </lineage>
</organism>
<accession>A0A3G2R8U8</accession>
<gene>
    <name evidence="2" type="ORF">D2962_15420</name>
</gene>